<dbReference type="InterPro" id="IPR045185">
    <property type="entry name" value="PUB22/23/24-like"/>
</dbReference>
<dbReference type="AlphaFoldDB" id="A0A1D1YH80"/>
<dbReference type="PANTHER" id="PTHR22849">
    <property type="entry name" value="WDSAM1 PROTEIN"/>
    <property type="match status" value="1"/>
</dbReference>
<evidence type="ECO:0000256" key="5">
    <source>
        <dbReference type="RuleBase" id="RU369093"/>
    </source>
</evidence>
<dbReference type="Pfam" id="PF04564">
    <property type="entry name" value="U-box"/>
    <property type="match status" value="1"/>
</dbReference>
<reference evidence="7" key="1">
    <citation type="submission" date="2015-07" db="EMBL/GenBank/DDBJ databases">
        <title>Transcriptome Assembly of Anthurium amnicola.</title>
        <authorList>
            <person name="Suzuki J."/>
        </authorList>
    </citation>
    <scope>NUCLEOTIDE SEQUENCE</scope>
</reference>
<dbReference type="CDD" id="cd16664">
    <property type="entry name" value="RING-Ubox_PUB"/>
    <property type="match status" value="1"/>
</dbReference>
<evidence type="ECO:0000256" key="3">
    <source>
        <dbReference type="ARBA" id="ARBA00022679"/>
    </source>
</evidence>
<dbReference type="InterPro" id="IPR016024">
    <property type="entry name" value="ARM-type_fold"/>
</dbReference>
<dbReference type="GO" id="GO:0061630">
    <property type="term" value="F:ubiquitin protein ligase activity"/>
    <property type="evidence" value="ECO:0007669"/>
    <property type="project" value="UniProtKB-UniRule"/>
</dbReference>
<dbReference type="PANTHER" id="PTHR22849:SF132">
    <property type="entry name" value="E3 UBIQUITIN-PROTEIN LIGASE PUB23"/>
    <property type="match status" value="1"/>
</dbReference>
<dbReference type="UniPathway" id="UPA00143"/>
<name>A0A1D1YH80_9ARAE</name>
<dbReference type="EMBL" id="GDJX01013954">
    <property type="protein sequence ID" value="JAT53982.1"/>
    <property type="molecule type" value="Transcribed_RNA"/>
</dbReference>
<proteinExistence type="predicted"/>
<sequence>MAAVAEEKGIDIPPYFLCPISLQIMRDPVTLPTGITYDRDDIEKWLFPAGKAKAAPTCPVTKQPIIPGADLTPNHTLRRLIQAWCVANASHGVERFPTPRAPVDRSHVEHLLNQAREPATQLGALRKLRSVAAESERNRRCVEATGAPDILVSVIRSCGSPAPCEEDDRVESTSCGSGGDAEEEALCILYSLQISQQGFCDLIVRNSDLVELLTAVLQRSSYQSRAYATFLLRSVFEAVSPVRLLVLKAELFQELVKVVTDQISYKTTKTALRILAQVCPWGRNRIKAAEAGGVPVLVELLLDATEKWVCEMALVVLDQLCGCAEGRAELLSHAAGLAVVSKKILRVSLPATERAVRVIAAVSKSSATPAVLQEMLKVGVVTKLCLLLQVDCGNKTKERAKEVLRLHSRTWKCSPCIPPQLLASYPSLL</sequence>
<comment type="pathway">
    <text evidence="2 5">Protein modification; protein ubiquitination.</text>
</comment>
<dbReference type="InterPro" id="IPR011989">
    <property type="entry name" value="ARM-like"/>
</dbReference>
<comment type="catalytic activity">
    <reaction evidence="1 5">
        <text>S-ubiquitinyl-[E2 ubiquitin-conjugating enzyme]-L-cysteine + [acceptor protein]-L-lysine = [E2 ubiquitin-conjugating enzyme]-L-cysteine + N(6)-ubiquitinyl-[acceptor protein]-L-lysine.</text>
        <dbReference type="EC" id="2.3.2.27"/>
    </reaction>
</comment>
<comment type="function">
    <text evidence="5">Functions as an E3 ubiquitin ligase.</text>
</comment>
<keyword evidence="4 5" id="KW-0833">Ubl conjugation pathway</keyword>
<evidence type="ECO:0000259" key="6">
    <source>
        <dbReference type="PROSITE" id="PS51698"/>
    </source>
</evidence>
<evidence type="ECO:0000256" key="2">
    <source>
        <dbReference type="ARBA" id="ARBA00004906"/>
    </source>
</evidence>
<feature type="domain" description="U-box" evidence="6">
    <location>
        <begin position="11"/>
        <end position="91"/>
    </location>
</feature>
<dbReference type="Pfam" id="PF25598">
    <property type="entry name" value="ARM_PUB"/>
    <property type="match status" value="1"/>
</dbReference>
<gene>
    <name evidence="7" type="primary">PUB23_3</name>
    <name evidence="7" type="ORF">g.99865</name>
</gene>
<dbReference type="Gene3D" id="1.25.10.10">
    <property type="entry name" value="Leucine-rich Repeat Variant"/>
    <property type="match status" value="1"/>
</dbReference>
<dbReference type="Gene3D" id="3.30.40.10">
    <property type="entry name" value="Zinc/RING finger domain, C3HC4 (zinc finger)"/>
    <property type="match status" value="1"/>
</dbReference>
<organism evidence="7">
    <name type="scientific">Anthurium amnicola</name>
    <dbReference type="NCBI Taxonomy" id="1678845"/>
    <lineage>
        <taxon>Eukaryota</taxon>
        <taxon>Viridiplantae</taxon>
        <taxon>Streptophyta</taxon>
        <taxon>Embryophyta</taxon>
        <taxon>Tracheophyta</taxon>
        <taxon>Spermatophyta</taxon>
        <taxon>Magnoliopsida</taxon>
        <taxon>Liliopsida</taxon>
        <taxon>Araceae</taxon>
        <taxon>Pothoideae</taxon>
        <taxon>Potheae</taxon>
        <taxon>Anthurium</taxon>
    </lineage>
</organism>
<dbReference type="SMART" id="SM00504">
    <property type="entry name" value="Ubox"/>
    <property type="match status" value="1"/>
</dbReference>
<accession>A0A1D1YH80</accession>
<dbReference type="InterPro" id="IPR045210">
    <property type="entry name" value="RING-Ubox_PUB"/>
</dbReference>
<evidence type="ECO:0000313" key="7">
    <source>
        <dbReference type="EMBL" id="JAT53982.1"/>
    </source>
</evidence>
<dbReference type="PROSITE" id="PS51698">
    <property type="entry name" value="U_BOX"/>
    <property type="match status" value="1"/>
</dbReference>
<dbReference type="InterPro" id="IPR058678">
    <property type="entry name" value="ARM_PUB"/>
</dbReference>
<keyword evidence="3 5" id="KW-0808">Transferase</keyword>
<evidence type="ECO:0000256" key="4">
    <source>
        <dbReference type="ARBA" id="ARBA00022786"/>
    </source>
</evidence>
<dbReference type="SUPFAM" id="SSF57850">
    <property type="entry name" value="RING/U-box"/>
    <property type="match status" value="1"/>
</dbReference>
<evidence type="ECO:0000256" key="1">
    <source>
        <dbReference type="ARBA" id="ARBA00000900"/>
    </source>
</evidence>
<dbReference type="SUPFAM" id="SSF48371">
    <property type="entry name" value="ARM repeat"/>
    <property type="match status" value="1"/>
</dbReference>
<dbReference type="InterPro" id="IPR003613">
    <property type="entry name" value="Ubox_domain"/>
</dbReference>
<protein>
    <recommendedName>
        <fullName evidence="5 6">U-box domain-containing protein</fullName>
        <ecNumber evidence="5">2.3.2.27</ecNumber>
    </recommendedName>
    <alternativeName>
        <fullName evidence="5">RING-type E3 ubiquitin transferase PUB</fullName>
    </alternativeName>
</protein>
<dbReference type="GO" id="GO:0016567">
    <property type="term" value="P:protein ubiquitination"/>
    <property type="evidence" value="ECO:0007669"/>
    <property type="project" value="UniProtKB-UniRule"/>
</dbReference>
<dbReference type="EC" id="2.3.2.27" evidence="5"/>
<dbReference type="InterPro" id="IPR013083">
    <property type="entry name" value="Znf_RING/FYVE/PHD"/>
</dbReference>